<comment type="similarity">
    <text evidence="1 3">Belongs to the Nudix hydrolase family.</text>
</comment>
<keyword evidence="6" id="KW-1185">Reference proteome</keyword>
<dbReference type="SUPFAM" id="SSF55811">
    <property type="entry name" value="Nudix"/>
    <property type="match status" value="1"/>
</dbReference>
<protein>
    <submittedName>
        <fullName evidence="5">8-oxo-dGTP diphosphatase</fullName>
    </submittedName>
</protein>
<accession>A0A2A9EPU3</accession>
<dbReference type="GO" id="GO:0006754">
    <property type="term" value="P:ATP biosynthetic process"/>
    <property type="evidence" value="ECO:0007669"/>
    <property type="project" value="TreeGrafter"/>
</dbReference>
<dbReference type="InterPro" id="IPR020476">
    <property type="entry name" value="Nudix_hydrolase"/>
</dbReference>
<dbReference type="PROSITE" id="PS00893">
    <property type="entry name" value="NUDIX_BOX"/>
    <property type="match status" value="1"/>
</dbReference>
<sequence>MTSRPQVLAAGTLTWRVRGRKLEVLLVHRPRYDDWSWPKGKLEEGETIVECAAREAAEETGVPVALGQPLPTVRHRLKDGRVKVTRYWAAQALDDAAQSLTCRDAVRPADAQEIDDVRWVEVSKAAKLLTYPHDRDPLGALVDQWKDERLRTWTMVVLRHARARKRSAWNGEEATRPLTAVGQVQSERLVPLLAAYGVEEIMTSPWERCAATVRPYLEATGIGAELRPELTEAAHERRWKPVRNLVRRELTTRDLPVAICTHRPVLPTVVAEIADRTPHRIMKQVPESDPWLRTAEMLVVHVAKRPGRSAAVAALEKHRVSS</sequence>
<dbReference type="InterPro" id="IPR029033">
    <property type="entry name" value="His_PPase_superfam"/>
</dbReference>
<dbReference type="OrthoDB" id="4287477at2"/>
<dbReference type="SMART" id="SM00855">
    <property type="entry name" value="PGAM"/>
    <property type="match status" value="1"/>
</dbReference>
<dbReference type="Pfam" id="PF00293">
    <property type="entry name" value="NUDIX"/>
    <property type="match status" value="1"/>
</dbReference>
<dbReference type="Gene3D" id="3.90.79.10">
    <property type="entry name" value="Nucleoside Triphosphate Pyrophosphohydrolase"/>
    <property type="match status" value="1"/>
</dbReference>
<comment type="caution">
    <text evidence="5">The sequence shown here is derived from an EMBL/GenBank/DDBJ whole genome shotgun (WGS) entry which is preliminary data.</text>
</comment>
<evidence type="ECO:0000313" key="5">
    <source>
        <dbReference type="EMBL" id="PFG40260.1"/>
    </source>
</evidence>
<dbReference type="PANTHER" id="PTHR21340">
    <property type="entry name" value="DIADENOSINE 5,5-P1,P4-TETRAPHOSPHATE PYROPHOSPHOHYDROLASE MUTT"/>
    <property type="match status" value="1"/>
</dbReference>
<dbReference type="PROSITE" id="PS51462">
    <property type="entry name" value="NUDIX"/>
    <property type="match status" value="1"/>
</dbReference>
<dbReference type="InterPro" id="IPR013078">
    <property type="entry name" value="His_Pase_superF_clade-1"/>
</dbReference>
<dbReference type="Proteomes" id="UP000222106">
    <property type="component" value="Unassembled WGS sequence"/>
</dbReference>
<keyword evidence="2 3" id="KW-0378">Hydrolase</keyword>
<evidence type="ECO:0000256" key="2">
    <source>
        <dbReference type="ARBA" id="ARBA00022801"/>
    </source>
</evidence>
<dbReference type="Gene3D" id="3.40.50.1240">
    <property type="entry name" value="Phosphoglycerate mutase-like"/>
    <property type="match status" value="1"/>
</dbReference>
<gene>
    <name evidence="5" type="ORF">ATJ97_2785</name>
</gene>
<evidence type="ECO:0000256" key="3">
    <source>
        <dbReference type="RuleBase" id="RU003476"/>
    </source>
</evidence>
<dbReference type="Pfam" id="PF00300">
    <property type="entry name" value="His_Phos_1"/>
    <property type="match status" value="1"/>
</dbReference>
<evidence type="ECO:0000256" key="1">
    <source>
        <dbReference type="ARBA" id="ARBA00005582"/>
    </source>
</evidence>
<feature type="domain" description="Nudix hydrolase" evidence="4">
    <location>
        <begin position="5"/>
        <end position="142"/>
    </location>
</feature>
<reference evidence="5 6" key="1">
    <citation type="submission" date="2017-10" db="EMBL/GenBank/DDBJ databases">
        <title>Sequencing the genomes of 1000 actinobacteria strains.</title>
        <authorList>
            <person name="Klenk H.-P."/>
        </authorList>
    </citation>
    <scope>NUCLEOTIDE SEQUENCE [LARGE SCALE GENOMIC DNA]</scope>
    <source>
        <strain evidence="5 6">DSM 21838</strain>
    </source>
</reference>
<evidence type="ECO:0000313" key="6">
    <source>
        <dbReference type="Proteomes" id="UP000222106"/>
    </source>
</evidence>
<dbReference type="GO" id="GO:0006167">
    <property type="term" value="P:AMP biosynthetic process"/>
    <property type="evidence" value="ECO:0007669"/>
    <property type="project" value="TreeGrafter"/>
</dbReference>
<dbReference type="GO" id="GO:0004081">
    <property type="term" value="F:bis(5'-nucleosyl)-tetraphosphatase (asymmetrical) activity"/>
    <property type="evidence" value="ECO:0007669"/>
    <property type="project" value="TreeGrafter"/>
</dbReference>
<dbReference type="SUPFAM" id="SSF53254">
    <property type="entry name" value="Phosphoglycerate mutase-like"/>
    <property type="match status" value="1"/>
</dbReference>
<evidence type="ECO:0000259" key="4">
    <source>
        <dbReference type="PROSITE" id="PS51462"/>
    </source>
</evidence>
<dbReference type="InterPro" id="IPR000086">
    <property type="entry name" value="NUDIX_hydrolase_dom"/>
</dbReference>
<dbReference type="EMBL" id="PDJI01000004">
    <property type="protein sequence ID" value="PFG40260.1"/>
    <property type="molecule type" value="Genomic_DNA"/>
</dbReference>
<name>A0A2A9EPU3_9MICO</name>
<dbReference type="CDD" id="cd03673">
    <property type="entry name" value="NUDIX_Ap6A_hydrolase"/>
    <property type="match status" value="1"/>
</dbReference>
<organism evidence="5 6">
    <name type="scientific">Georgenia soli</name>
    <dbReference type="NCBI Taxonomy" id="638953"/>
    <lineage>
        <taxon>Bacteria</taxon>
        <taxon>Bacillati</taxon>
        <taxon>Actinomycetota</taxon>
        <taxon>Actinomycetes</taxon>
        <taxon>Micrococcales</taxon>
        <taxon>Bogoriellaceae</taxon>
        <taxon>Georgenia</taxon>
    </lineage>
</organism>
<dbReference type="AlphaFoldDB" id="A0A2A9EPU3"/>
<proteinExistence type="inferred from homology"/>
<dbReference type="PRINTS" id="PR00502">
    <property type="entry name" value="NUDIXFAMILY"/>
</dbReference>
<dbReference type="PANTHER" id="PTHR21340:SF0">
    <property type="entry name" value="BIS(5'-NUCLEOSYL)-TETRAPHOSPHATASE [ASYMMETRICAL]"/>
    <property type="match status" value="1"/>
</dbReference>
<dbReference type="InterPro" id="IPR051325">
    <property type="entry name" value="Nudix_hydrolase_domain"/>
</dbReference>
<dbReference type="InterPro" id="IPR020084">
    <property type="entry name" value="NUDIX_hydrolase_CS"/>
</dbReference>
<dbReference type="RefSeq" id="WP_098484214.1">
    <property type="nucleotide sequence ID" value="NZ_PDJI01000004.1"/>
</dbReference>
<dbReference type="InterPro" id="IPR015797">
    <property type="entry name" value="NUDIX_hydrolase-like_dom_sf"/>
</dbReference>